<comment type="caution">
    <text evidence="1">The sequence shown here is derived from an EMBL/GenBank/DDBJ whole genome shotgun (WGS) entry which is preliminary data.</text>
</comment>
<evidence type="ECO:0000313" key="2">
    <source>
        <dbReference type="Proteomes" id="UP000598297"/>
    </source>
</evidence>
<accession>A0A964UKF5</accession>
<dbReference type="OrthoDB" id="4291118at2"/>
<name>A0A964UKF5_9ACTN</name>
<reference evidence="1" key="1">
    <citation type="submission" date="2020-01" db="EMBL/GenBank/DDBJ databases">
        <title>Whole-genome analyses of novel actinobacteria.</title>
        <authorList>
            <person name="Sahin N."/>
        </authorList>
    </citation>
    <scope>NUCLEOTIDE SEQUENCE</scope>
    <source>
        <strain evidence="1">YC537</strain>
    </source>
</reference>
<gene>
    <name evidence="1" type="ORF">GUY60_04410</name>
</gene>
<organism evidence="1 2">
    <name type="scientific">Streptomyces boluensis</name>
    <dbReference type="NCBI Taxonomy" id="1775135"/>
    <lineage>
        <taxon>Bacteria</taxon>
        <taxon>Bacillati</taxon>
        <taxon>Actinomycetota</taxon>
        <taxon>Actinomycetes</taxon>
        <taxon>Kitasatosporales</taxon>
        <taxon>Streptomycetaceae</taxon>
        <taxon>Streptomyces</taxon>
    </lineage>
</organism>
<dbReference type="RefSeq" id="WP_161693943.1">
    <property type="nucleotide sequence ID" value="NZ_JAAAHS010000017.1"/>
</dbReference>
<dbReference type="EMBL" id="JAAAHS010000017">
    <property type="protein sequence ID" value="NBE50681.1"/>
    <property type="molecule type" value="Genomic_DNA"/>
</dbReference>
<dbReference type="Proteomes" id="UP000598297">
    <property type="component" value="Unassembled WGS sequence"/>
</dbReference>
<proteinExistence type="predicted"/>
<sequence>MRGDAKGLLEPFRPEPFPGGRLGDGLRAVNRWRDAEAGLMTSVRYGWRVEESGVDVAFYIVGDDAEFMTTHLDDFDAYARTLFLRPL</sequence>
<evidence type="ECO:0000313" key="1">
    <source>
        <dbReference type="EMBL" id="NBE50681.1"/>
    </source>
</evidence>
<protein>
    <submittedName>
        <fullName evidence="1">Uncharacterized protein</fullName>
    </submittedName>
</protein>
<keyword evidence="2" id="KW-1185">Reference proteome</keyword>
<dbReference type="AlphaFoldDB" id="A0A964UKF5"/>